<keyword evidence="5 10" id="KW-0441">Lipid A biosynthesis</keyword>
<evidence type="ECO:0000256" key="6">
    <source>
        <dbReference type="ARBA" id="ARBA00022676"/>
    </source>
</evidence>
<dbReference type="EC" id="2.4.1.182" evidence="2 10"/>
<dbReference type="Pfam" id="PF02684">
    <property type="entry name" value="LpxB"/>
    <property type="match status" value="1"/>
</dbReference>
<organism evidence="11 12">
    <name type="scientific">Thermocoleostomius sinensis A174</name>
    <dbReference type="NCBI Taxonomy" id="2016057"/>
    <lineage>
        <taxon>Bacteria</taxon>
        <taxon>Bacillati</taxon>
        <taxon>Cyanobacteriota</taxon>
        <taxon>Cyanophyceae</taxon>
        <taxon>Oculatellales</taxon>
        <taxon>Oculatellaceae</taxon>
        <taxon>Thermocoleostomius</taxon>
    </lineage>
</organism>
<evidence type="ECO:0000313" key="11">
    <source>
        <dbReference type="EMBL" id="WAL62309.1"/>
    </source>
</evidence>
<dbReference type="Gene3D" id="3.40.50.2000">
    <property type="entry name" value="Glycogen Phosphorylase B"/>
    <property type="match status" value="2"/>
</dbReference>
<dbReference type="SUPFAM" id="SSF53756">
    <property type="entry name" value="UDP-Glycosyltransferase/glycogen phosphorylase"/>
    <property type="match status" value="1"/>
</dbReference>
<keyword evidence="4 10" id="KW-0444">Lipid biosynthesis</keyword>
<dbReference type="HAMAP" id="MF_00392">
    <property type="entry name" value="LpxB"/>
    <property type="match status" value="1"/>
</dbReference>
<keyword evidence="6 10" id="KW-0328">Glycosyltransferase</keyword>
<protein>
    <recommendedName>
        <fullName evidence="3 10">Lipid-A-disaccharide synthase</fullName>
        <ecNumber evidence="2 10">2.4.1.182</ecNumber>
    </recommendedName>
</protein>
<dbReference type="KEGG" id="tsin:OXH18_10055"/>
<gene>
    <name evidence="10 11" type="primary">lpxB</name>
    <name evidence="11" type="ORF">OXH18_10055</name>
</gene>
<evidence type="ECO:0000256" key="2">
    <source>
        <dbReference type="ARBA" id="ARBA00012687"/>
    </source>
</evidence>
<proteinExistence type="inferred from homology"/>
<evidence type="ECO:0000256" key="4">
    <source>
        <dbReference type="ARBA" id="ARBA00022516"/>
    </source>
</evidence>
<keyword evidence="8 10" id="KW-0443">Lipid metabolism</keyword>
<dbReference type="AlphaFoldDB" id="A0A9E8ZIA4"/>
<comment type="pathway">
    <text evidence="10">Bacterial outer membrane biogenesis; LPS lipid A biosynthesis.</text>
</comment>
<dbReference type="GO" id="GO:0005543">
    <property type="term" value="F:phospholipid binding"/>
    <property type="evidence" value="ECO:0007669"/>
    <property type="project" value="TreeGrafter"/>
</dbReference>
<name>A0A9E8ZIA4_9CYAN</name>
<dbReference type="GO" id="GO:0016020">
    <property type="term" value="C:membrane"/>
    <property type="evidence" value="ECO:0007669"/>
    <property type="project" value="GOC"/>
</dbReference>
<keyword evidence="7 10" id="KW-0808">Transferase</keyword>
<keyword evidence="12" id="KW-1185">Reference proteome</keyword>
<evidence type="ECO:0000256" key="1">
    <source>
        <dbReference type="ARBA" id="ARBA00002056"/>
    </source>
</evidence>
<dbReference type="GO" id="GO:0008915">
    <property type="term" value="F:lipid-A-disaccharide synthase activity"/>
    <property type="evidence" value="ECO:0007669"/>
    <property type="project" value="UniProtKB-UniRule"/>
</dbReference>
<reference evidence="11" key="1">
    <citation type="submission" date="2022-12" db="EMBL/GenBank/DDBJ databases">
        <title>Polyphasic identification of a Novel Hot-Spring Cyanobacterium Ocullathermofonsia sinensis gen nov. sp. nov. and Genomic Insights on its Adaptations to the Thermal Habitat.</title>
        <authorList>
            <person name="Daroch M."/>
            <person name="Tang J."/>
            <person name="Jiang Y."/>
        </authorList>
    </citation>
    <scope>NUCLEOTIDE SEQUENCE</scope>
    <source>
        <strain evidence="11">PKUAC-SCTA174</strain>
    </source>
</reference>
<evidence type="ECO:0000256" key="10">
    <source>
        <dbReference type="HAMAP-Rule" id="MF_00392"/>
    </source>
</evidence>
<sequence>MKRIFISTGEVSGDLQGALLIEALKRRSDELGITLEIVALGGPRMAAAGALLLSDTSSIGSIGLLESVPYIRSTLKIQRQVRQYLRQHSPDLVVMIDYGSPNLALGGFLRSHFPRVPTVYYIAPQEWVWSLSSRNTREILRISDRLLAIFPAEATYYQERGGNVTWVGHPLVDHMQQAPVRDQARQRLGIAPKQQVIALVPASRHQEIQYILPVICEAARQIQAQLPDVKFWLPLSLDTYRSAIEQTIRPYHLDINLVTDPSQTVIAAADLVIAKSGTVNLETALLNVPQVVLYRLNPITAWIAEHLLQFSAPFISPVNLVMMEPIVPELLQRHATPERITQEALDLLLNCIRRDQMLRDYERMRTKLGEVGVCDRAAKEIFQLLDRSVQTTA</sequence>
<evidence type="ECO:0000256" key="9">
    <source>
        <dbReference type="ARBA" id="ARBA00048975"/>
    </source>
</evidence>
<dbReference type="NCBIfam" id="TIGR00215">
    <property type="entry name" value="lpxB"/>
    <property type="match status" value="1"/>
</dbReference>
<dbReference type="InterPro" id="IPR003835">
    <property type="entry name" value="Glyco_trans_19"/>
</dbReference>
<dbReference type="Proteomes" id="UP001163152">
    <property type="component" value="Chromosome"/>
</dbReference>
<dbReference type="EMBL" id="CP113797">
    <property type="protein sequence ID" value="WAL62309.1"/>
    <property type="molecule type" value="Genomic_DNA"/>
</dbReference>
<comment type="similarity">
    <text evidence="10">Belongs to the LpxB family.</text>
</comment>
<evidence type="ECO:0000256" key="7">
    <source>
        <dbReference type="ARBA" id="ARBA00022679"/>
    </source>
</evidence>
<dbReference type="PANTHER" id="PTHR30372">
    <property type="entry name" value="LIPID-A-DISACCHARIDE SYNTHASE"/>
    <property type="match status" value="1"/>
</dbReference>
<comment type="function">
    <text evidence="1 10">Condensation of UDP-2,3-diacylglucosamine and 2,3-diacylglucosamine-1-phosphate to form lipid A disaccharide, a precursor of lipid A, a phosphorylated glycolipid that anchors the lipopolysaccharide to the outer membrane of the cell.</text>
</comment>
<dbReference type="RefSeq" id="WP_268612576.1">
    <property type="nucleotide sequence ID" value="NZ_CP113797.1"/>
</dbReference>
<evidence type="ECO:0000256" key="8">
    <source>
        <dbReference type="ARBA" id="ARBA00023098"/>
    </source>
</evidence>
<evidence type="ECO:0000256" key="5">
    <source>
        <dbReference type="ARBA" id="ARBA00022556"/>
    </source>
</evidence>
<comment type="catalytic activity">
    <reaction evidence="9 10">
        <text>a lipid X + a UDP-2-N,3-O-bis[(3R)-3-hydroxyacyl]-alpha-D-glucosamine = a lipid A disaccharide + UDP + H(+)</text>
        <dbReference type="Rhea" id="RHEA:67828"/>
        <dbReference type="ChEBI" id="CHEBI:15378"/>
        <dbReference type="ChEBI" id="CHEBI:58223"/>
        <dbReference type="ChEBI" id="CHEBI:137748"/>
        <dbReference type="ChEBI" id="CHEBI:176338"/>
        <dbReference type="ChEBI" id="CHEBI:176343"/>
        <dbReference type="EC" id="2.4.1.182"/>
    </reaction>
</comment>
<evidence type="ECO:0000256" key="3">
    <source>
        <dbReference type="ARBA" id="ARBA00020902"/>
    </source>
</evidence>
<dbReference type="PANTHER" id="PTHR30372:SF4">
    <property type="entry name" value="LIPID-A-DISACCHARIDE SYNTHASE, MITOCHONDRIAL-RELATED"/>
    <property type="match status" value="1"/>
</dbReference>
<evidence type="ECO:0000313" key="12">
    <source>
        <dbReference type="Proteomes" id="UP001163152"/>
    </source>
</evidence>
<accession>A0A9E8ZIA4</accession>
<dbReference type="GO" id="GO:0009245">
    <property type="term" value="P:lipid A biosynthetic process"/>
    <property type="evidence" value="ECO:0007669"/>
    <property type="project" value="UniProtKB-UniRule"/>
</dbReference>